<dbReference type="Proteomes" id="UP000183275">
    <property type="component" value="Unassembled WGS sequence"/>
</dbReference>
<proteinExistence type="predicted"/>
<feature type="coiled-coil region" evidence="1">
    <location>
        <begin position="276"/>
        <end position="306"/>
    </location>
</feature>
<reference evidence="3" key="1">
    <citation type="submission" date="2016-10" db="EMBL/GenBank/DDBJ databases">
        <authorList>
            <person name="Varghese N."/>
        </authorList>
    </citation>
    <scope>NUCLEOTIDE SEQUENCE [LARGE SCALE GENOMIC DNA]</scope>
    <source>
        <strain evidence="3">CGMCC 1.12284</strain>
    </source>
</reference>
<keyword evidence="1" id="KW-0175">Coiled coil</keyword>
<evidence type="ECO:0000313" key="2">
    <source>
        <dbReference type="EMBL" id="SEW01249.1"/>
    </source>
</evidence>
<name>A0A1I0NIF7_9EURY</name>
<keyword evidence="3" id="KW-1185">Reference proteome</keyword>
<dbReference type="RefSeq" id="WP_143067677.1">
    <property type="nucleotide sequence ID" value="NZ_FOIS01000002.1"/>
</dbReference>
<accession>A0A1I0NIF7</accession>
<evidence type="ECO:0000256" key="1">
    <source>
        <dbReference type="SAM" id="Coils"/>
    </source>
</evidence>
<protein>
    <submittedName>
        <fullName evidence="2">Uncharacterized protein</fullName>
    </submittedName>
</protein>
<dbReference type="STRING" id="1202768.SAMN05216285_1774"/>
<sequence length="317" mass="37705">MTQEDLRENIAFRHIDDEWHHHNSNVIYRIFKLKEFYDEIRDHIETLEGFVEQCGSEEKEPSKKLISDSRRAILRLMRNVEAIAWNFPHLAHESWFGSFKEDIAHGYWRIEEMRYQNAESDPDERRQLCGEARRICENTSEAFSQGILGRLTEFFEFMDVDFHMKDTPKEYKSTIREAADLYCLGYYSTALLVLGRAVEKCLLQLGRDRKVKSIRAYNDEIDWEDARFHFRNKALNRIDMPEKHGKVLSDRQYHQIAILIKYRNNVAHSDYEQVGRDEALRQCMSALDLLEELNELRSHLRELDDESIRPVSNQKAQ</sequence>
<evidence type="ECO:0000313" key="3">
    <source>
        <dbReference type="Proteomes" id="UP000183275"/>
    </source>
</evidence>
<dbReference type="EMBL" id="FOIS01000002">
    <property type="protein sequence ID" value="SEW01249.1"/>
    <property type="molecule type" value="Genomic_DNA"/>
</dbReference>
<dbReference type="AlphaFoldDB" id="A0A1I0NIF7"/>
<organism evidence="2 3">
    <name type="scientific">Natrinema salifodinae</name>
    <dbReference type="NCBI Taxonomy" id="1202768"/>
    <lineage>
        <taxon>Archaea</taxon>
        <taxon>Methanobacteriati</taxon>
        <taxon>Methanobacteriota</taxon>
        <taxon>Stenosarchaea group</taxon>
        <taxon>Halobacteria</taxon>
        <taxon>Halobacteriales</taxon>
        <taxon>Natrialbaceae</taxon>
        <taxon>Natrinema</taxon>
    </lineage>
</organism>
<gene>
    <name evidence="2" type="ORF">SAMN05216285_1774</name>
</gene>
<dbReference type="OrthoDB" id="202467at2157"/>